<feature type="compositionally biased region" description="Basic and acidic residues" evidence="1">
    <location>
        <begin position="1"/>
        <end position="10"/>
    </location>
</feature>
<dbReference type="SUPFAM" id="SSF49879">
    <property type="entry name" value="SMAD/FHA domain"/>
    <property type="match status" value="1"/>
</dbReference>
<protein>
    <recommendedName>
        <fullName evidence="2">FHA domain-containing protein</fullName>
    </recommendedName>
</protein>
<evidence type="ECO:0000313" key="3">
    <source>
        <dbReference type="EMBL" id="GFE64086.1"/>
    </source>
</evidence>
<name>A0A6N6JD38_9RHOB</name>
<gene>
    <name evidence="3" type="ORF">KIN_11600</name>
</gene>
<dbReference type="Proteomes" id="UP000436822">
    <property type="component" value="Unassembled WGS sequence"/>
</dbReference>
<dbReference type="OrthoDB" id="370565at2"/>
<evidence type="ECO:0000259" key="2">
    <source>
        <dbReference type="PROSITE" id="PS50006"/>
    </source>
</evidence>
<organism evidence="3 4">
    <name type="scientific">Litoreibacter roseus</name>
    <dbReference type="NCBI Taxonomy" id="2601869"/>
    <lineage>
        <taxon>Bacteria</taxon>
        <taxon>Pseudomonadati</taxon>
        <taxon>Pseudomonadota</taxon>
        <taxon>Alphaproteobacteria</taxon>
        <taxon>Rhodobacterales</taxon>
        <taxon>Roseobacteraceae</taxon>
        <taxon>Litoreibacter</taxon>
    </lineage>
</organism>
<feature type="region of interest" description="Disordered" evidence="1">
    <location>
        <begin position="1"/>
        <end position="51"/>
    </location>
</feature>
<dbReference type="CDD" id="cd00060">
    <property type="entry name" value="FHA"/>
    <property type="match status" value="1"/>
</dbReference>
<dbReference type="PROSITE" id="PS50006">
    <property type="entry name" value="FHA_DOMAIN"/>
    <property type="match status" value="1"/>
</dbReference>
<dbReference type="EMBL" id="BLJE01000001">
    <property type="protein sequence ID" value="GFE64086.1"/>
    <property type="molecule type" value="Genomic_DNA"/>
</dbReference>
<keyword evidence="4" id="KW-1185">Reference proteome</keyword>
<dbReference type="Gene3D" id="2.60.200.20">
    <property type="match status" value="1"/>
</dbReference>
<dbReference type="InterPro" id="IPR008984">
    <property type="entry name" value="SMAD_FHA_dom_sf"/>
</dbReference>
<comment type="caution">
    <text evidence="3">The sequence shown here is derived from an EMBL/GenBank/DDBJ whole genome shotgun (WGS) entry which is preliminary data.</text>
</comment>
<dbReference type="InterPro" id="IPR000253">
    <property type="entry name" value="FHA_dom"/>
</dbReference>
<accession>A0A6N6JD38</accession>
<proteinExistence type="predicted"/>
<dbReference type="RefSeq" id="WP_159804958.1">
    <property type="nucleotide sequence ID" value="NZ_BLJE01000001.1"/>
</dbReference>
<dbReference type="AlphaFoldDB" id="A0A6N6JD38"/>
<evidence type="ECO:0000256" key="1">
    <source>
        <dbReference type="SAM" id="MobiDB-lite"/>
    </source>
</evidence>
<dbReference type="Pfam" id="PF00498">
    <property type="entry name" value="FHA"/>
    <property type="match status" value="1"/>
</dbReference>
<sequence>MGNDKTKWIFDDNDDLSSDSSVDFTETIGNTQGHDEFTVTPDDDETTKMVPQSEKTTIAVGDAFDPEEDPDTAGMSDPVVGWLVVVKGPGMGQAVALGAGMNTVGRSPSQRVAFPFGDRLMSSEDHARIIYDDDSRAFFIAHGSGKNITKVNGQMVANTLPLENGATVELTKATHLRFVAFCSEDFDWADVTDADGA</sequence>
<evidence type="ECO:0000313" key="4">
    <source>
        <dbReference type="Proteomes" id="UP000436822"/>
    </source>
</evidence>
<feature type="domain" description="FHA" evidence="2">
    <location>
        <begin position="102"/>
        <end position="156"/>
    </location>
</feature>
<reference evidence="3 4" key="1">
    <citation type="submission" date="2019-12" db="EMBL/GenBank/DDBJ databases">
        <title>Litoreibacter badius sp. nov., a novel bacteriochlorophyll a-containing bacterium in the genus Litoreibacter.</title>
        <authorList>
            <person name="Kanamuro M."/>
            <person name="Takabe Y."/>
            <person name="Mori K."/>
            <person name="Takaichi S."/>
            <person name="Hanada S."/>
        </authorList>
    </citation>
    <scope>NUCLEOTIDE SEQUENCE [LARGE SCALE GENOMIC DNA]</scope>
    <source>
        <strain evidence="3 4">K6</strain>
    </source>
</reference>